<comment type="subcellular location">
    <subcellularLocation>
        <location evidence="6">Cell membrane</location>
        <topology evidence="6">Multi-pass membrane protein</topology>
    </subcellularLocation>
    <subcellularLocation>
        <location evidence="1">Membrane</location>
        <topology evidence="1">Multi-pass membrane protein</topology>
    </subcellularLocation>
</comment>
<feature type="transmembrane region" description="Helical" evidence="6">
    <location>
        <begin position="154"/>
        <end position="178"/>
    </location>
</feature>
<dbReference type="Pfam" id="PF00528">
    <property type="entry name" value="BPD_transp_1"/>
    <property type="match status" value="1"/>
</dbReference>
<dbReference type="InterPro" id="IPR000515">
    <property type="entry name" value="MetI-like"/>
</dbReference>
<evidence type="ECO:0000256" key="3">
    <source>
        <dbReference type="ARBA" id="ARBA00022692"/>
    </source>
</evidence>
<dbReference type="PROSITE" id="PS50928">
    <property type="entry name" value="ABC_TM1"/>
    <property type="match status" value="1"/>
</dbReference>
<comment type="caution">
    <text evidence="9">The sequence shown here is derived from an EMBL/GenBank/DDBJ whole genome shotgun (WGS) entry which is preliminary data.</text>
</comment>
<evidence type="ECO:0000256" key="5">
    <source>
        <dbReference type="ARBA" id="ARBA00023136"/>
    </source>
</evidence>
<evidence type="ECO:0000313" key="10">
    <source>
        <dbReference type="Proteomes" id="UP001185927"/>
    </source>
</evidence>
<feature type="transmembrane region" description="Helical" evidence="6">
    <location>
        <begin position="86"/>
        <end position="106"/>
    </location>
</feature>
<name>A0ABU4C318_RHOGO</name>
<organism evidence="9 10">
    <name type="scientific">Rhodococcus globerulus</name>
    <dbReference type="NCBI Taxonomy" id="33008"/>
    <lineage>
        <taxon>Bacteria</taxon>
        <taxon>Bacillati</taxon>
        <taxon>Actinomycetota</taxon>
        <taxon>Actinomycetes</taxon>
        <taxon>Mycobacteriales</taxon>
        <taxon>Nocardiaceae</taxon>
        <taxon>Rhodococcus</taxon>
    </lineage>
</organism>
<feature type="transmembrane region" description="Helical" evidence="6">
    <location>
        <begin position="54"/>
        <end position="80"/>
    </location>
</feature>
<proteinExistence type="inferred from homology"/>
<keyword evidence="5 6" id="KW-0472">Membrane</keyword>
<feature type="transmembrane region" description="Helical" evidence="6">
    <location>
        <begin position="25"/>
        <end position="47"/>
    </location>
</feature>
<evidence type="ECO:0000313" key="9">
    <source>
        <dbReference type="EMBL" id="MDV6270897.1"/>
    </source>
</evidence>
<evidence type="ECO:0000256" key="1">
    <source>
        <dbReference type="ARBA" id="ARBA00004141"/>
    </source>
</evidence>
<keyword evidence="3 6" id="KW-0812">Transmembrane</keyword>
<evidence type="ECO:0000256" key="7">
    <source>
        <dbReference type="SAM" id="MobiDB-lite"/>
    </source>
</evidence>
<dbReference type="EMBL" id="JAWLKB010000026">
    <property type="protein sequence ID" value="MDV6270897.1"/>
    <property type="molecule type" value="Genomic_DNA"/>
</dbReference>
<protein>
    <submittedName>
        <fullName evidence="9">ABC transporter permease subunit</fullName>
    </submittedName>
</protein>
<comment type="similarity">
    <text evidence="6">Belongs to the binding-protein-dependent transport system permease family.</text>
</comment>
<evidence type="ECO:0000256" key="6">
    <source>
        <dbReference type="RuleBase" id="RU363032"/>
    </source>
</evidence>
<feature type="domain" description="ABC transmembrane type-1" evidence="8">
    <location>
        <begin position="21"/>
        <end position="207"/>
    </location>
</feature>
<feature type="transmembrane region" description="Helical" evidence="6">
    <location>
        <begin position="190"/>
        <end position="215"/>
    </location>
</feature>
<keyword evidence="2 6" id="KW-0813">Transport</keyword>
<dbReference type="SUPFAM" id="SSF161098">
    <property type="entry name" value="MetI-like"/>
    <property type="match status" value="1"/>
</dbReference>
<keyword evidence="10" id="KW-1185">Reference proteome</keyword>
<dbReference type="Proteomes" id="UP001185927">
    <property type="component" value="Unassembled WGS sequence"/>
</dbReference>
<dbReference type="InterPro" id="IPR051204">
    <property type="entry name" value="ABC_transp_perm/SBD"/>
</dbReference>
<evidence type="ECO:0000256" key="4">
    <source>
        <dbReference type="ARBA" id="ARBA00022989"/>
    </source>
</evidence>
<dbReference type="PANTHER" id="PTHR30177:SF33">
    <property type="entry name" value="POSSIBLE OSMOPROTECTANT (GLYCINE BETAINE_CARNITINE_CHOLINE_L-PROLINE) TRANSPORT INTEGRAL MEMBRANE PROTEIN ABC TRANSPORTER PROZ"/>
    <property type="match status" value="1"/>
</dbReference>
<evidence type="ECO:0000259" key="8">
    <source>
        <dbReference type="PROSITE" id="PS50928"/>
    </source>
</evidence>
<evidence type="ECO:0000256" key="2">
    <source>
        <dbReference type="ARBA" id="ARBA00022448"/>
    </source>
</evidence>
<dbReference type="RefSeq" id="WP_317545368.1">
    <property type="nucleotide sequence ID" value="NZ_JAWLKB010000026.1"/>
</dbReference>
<sequence>MIDFLLDAAHWSGSDGIPTLVLQHLMYTFLALVVAAAIAIPLGLYIGHTGRGSVVVAGLANSLRALPTIGLLILLVLIIAPSFSNRLAYLIPSLIVLVLLAIPPILTNTYAGVRAVDQAAVDAARGMGFRSMRILTEVEIPCALPLMLSGVRSAVLQIVSTATVAAYISLGGLGRLLIDGKAQSDYGQMAAGAVLVSLIALVFDVGIGALTTRIVSPGLTRRDRSKVKQSTTAPMPTAVPAPTPI</sequence>
<dbReference type="PANTHER" id="PTHR30177">
    <property type="entry name" value="GLYCINE BETAINE/L-PROLINE TRANSPORT SYSTEM PERMEASE PROTEIN PROW"/>
    <property type="match status" value="1"/>
</dbReference>
<feature type="region of interest" description="Disordered" evidence="7">
    <location>
        <begin position="221"/>
        <end position="245"/>
    </location>
</feature>
<dbReference type="InterPro" id="IPR035906">
    <property type="entry name" value="MetI-like_sf"/>
</dbReference>
<gene>
    <name evidence="9" type="ORF">R3Q16_30155</name>
</gene>
<dbReference type="Gene3D" id="1.10.3720.10">
    <property type="entry name" value="MetI-like"/>
    <property type="match status" value="1"/>
</dbReference>
<accession>A0ABU4C318</accession>
<keyword evidence="4 6" id="KW-1133">Transmembrane helix</keyword>
<reference evidence="9 10" key="1">
    <citation type="submission" date="2023-10" db="EMBL/GenBank/DDBJ databases">
        <title>Development of a sustainable strategy for remediation of hydrocarbon-contaminated territories based on the waste exchange concept.</title>
        <authorList>
            <person name="Krivoruchko A."/>
        </authorList>
    </citation>
    <scope>NUCLEOTIDE SEQUENCE [LARGE SCALE GENOMIC DNA]</scope>
    <source>
        <strain evidence="9 10">IEGM 1203</strain>
    </source>
</reference>